<keyword evidence="2" id="KW-1185">Reference proteome</keyword>
<organism evidence="1 2">
    <name type="scientific">Eumeta variegata</name>
    <name type="common">Bagworm moth</name>
    <name type="synonym">Eumeta japonica</name>
    <dbReference type="NCBI Taxonomy" id="151549"/>
    <lineage>
        <taxon>Eukaryota</taxon>
        <taxon>Metazoa</taxon>
        <taxon>Ecdysozoa</taxon>
        <taxon>Arthropoda</taxon>
        <taxon>Hexapoda</taxon>
        <taxon>Insecta</taxon>
        <taxon>Pterygota</taxon>
        <taxon>Neoptera</taxon>
        <taxon>Endopterygota</taxon>
        <taxon>Lepidoptera</taxon>
        <taxon>Glossata</taxon>
        <taxon>Ditrysia</taxon>
        <taxon>Tineoidea</taxon>
        <taxon>Psychidae</taxon>
        <taxon>Oiketicinae</taxon>
        <taxon>Eumeta</taxon>
    </lineage>
</organism>
<dbReference type="InterPro" id="IPR036691">
    <property type="entry name" value="Endo/exonu/phosph_ase_sf"/>
</dbReference>
<evidence type="ECO:0000313" key="2">
    <source>
        <dbReference type="Proteomes" id="UP000299102"/>
    </source>
</evidence>
<gene>
    <name evidence="1" type="ORF">EVAR_14179_1</name>
</gene>
<dbReference type="AlphaFoldDB" id="A0A4C1UFW1"/>
<comment type="caution">
    <text evidence="1">The sequence shown here is derived from an EMBL/GenBank/DDBJ whole genome shotgun (WGS) entry which is preliminary data.</text>
</comment>
<dbReference type="OrthoDB" id="411871at2759"/>
<evidence type="ECO:0000313" key="1">
    <source>
        <dbReference type="EMBL" id="GBP24846.1"/>
    </source>
</evidence>
<accession>A0A4C1UFW1</accession>
<dbReference type="Gene3D" id="3.60.10.10">
    <property type="entry name" value="Endonuclease/exonuclease/phosphatase"/>
    <property type="match status" value="1"/>
</dbReference>
<reference evidence="1 2" key="1">
    <citation type="journal article" date="2019" name="Commun. Biol.">
        <title>The bagworm genome reveals a unique fibroin gene that provides high tensile strength.</title>
        <authorList>
            <person name="Kono N."/>
            <person name="Nakamura H."/>
            <person name="Ohtoshi R."/>
            <person name="Tomita M."/>
            <person name="Numata K."/>
            <person name="Arakawa K."/>
        </authorList>
    </citation>
    <scope>NUCLEOTIDE SEQUENCE [LARGE SCALE GENOMIC DNA]</scope>
</reference>
<sequence length="392" mass="44616">MTTCSPRPKLADKYGEGIPAVNDVKKKTDFILKYTCKLDSENLKLMEKLWWIEEGCHDPRDPPGLGLRLTIIIESEPVLTEPRMSDPSDLKAVSALESVCGPVHDGGVVETYTDTNHRIKEETKDMGNYIQTHSMFFVTHFSFIKSNPHRPQRSYTSKTLDMVFAISYRIILWKHKKLLLFVMLYALNPKRHIWELGTSAIAEIRKRQAILQRRVRQVFPLRFGTTLVQSVSPGERESVRNALIASKPAAQTLHVERLARSAVSGINGKRQFGPKGRISYLQRSKLATTELFVEAETRKIALTLVQEPYVRNIGELQRGVNVEEDQTLIDKNVTVIVIKAGKCRIGIVLAYFEEDKPIDLYLDRVRYVCSKLGMGKVILGGDDNSWNVRMKF</sequence>
<proteinExistence type="predicted"/>
<dbReference type="Proteomes" id="UP000299102">
    <property type="component" value="Unassembled WGS sequence"/>
</dbReference>
<dbReference type="EMBL" id="BGZK01000166">
    <property type="protein sequence ID" value="GBP24846.1"/>
    <property type="molecule type" value="Genomic_DNA"/>
</dbReference>
<name>A0A4C1UFW1_EUMVA</name>
<protein>
    <submittedName>
        <fullName evidence="1">Uncharacterized protein</fullName>
    </submittedName>
</protein>
<dbReference type="SUPFAM" id="SSF56219">
    <property type="entry name" value="DNase I-like"/>
    <property type="match status" value="1"/>
</dbReference>